<comment type="caution">
    <text evidence="2">The sequence shown here is derived from an EMBL/GenBank/DDBJ whole genome shotgun (WGS) entry which is preliminary data.</text>
</comment>
<evidence type="ECO:0000313" key="3">
    <source>
        <dbReference type="Proteomes" id="UP000620046"/>
    </source>
</evidence>
<dbReference type="EMBL" id="BMJA01000002">
    <property type="protein sequence ID" value="GGA33703.1"/>
    <property type="molecule type" value="Genomic_DNA"/>
</dbReference>
<sequence length="120" mass="13400">MRIRAIFLILFVAFLSACTTVDGEYVQTEGAKIDYQKVDKLTKGVSTISETVTALGEPSRRYVGAGDVDVLEYVSVKTRESYEKTLGFIHDKETQSLRETLTLTFEHGVLSSKEEKSAKE</sequence>
<evidence type="ECO:0000313" key="2">
    <source>
        <dbReference type="EMBL" id="GGA33703.1"/>
    </source>
</evidence>
<gene>
    <name evidence="2" type="ORF">GCM10010981_23310</name>
</gene>
<name>A0ABQ1G1I5_9GAMM</name>
<organism evidence="2 3">
    <name type="scientific">Dyella nitratireducens</name>
    <dbReference type="NCBI Taxonomy" id="1849580"/>
    <lineage>
        <taxon>Bacteria</taxon>
        <taxon>Pseudomonadati</taxon>
        <taxon>Pseudomonadota</taxon>
        <taxon>Gammaproteobacteria</taxon>
        <taxon>Lysobacterales</taxon>
        <taxon>Rhodanobacteraceae</taxon>
        <taxon>Dyella</taxon>
    </lineage>
</organism>
<feature type="chain" id="PRO_5045947860" evidence="1">
    <location>
        <begin position="18"/>
        <end position="120"/>
    </location>
</feature>
<evidence type="ECO:0000256" key="1">
    <source>
        <dbReference type="SAM" id="SignalP"/>
    </source>
</evidence>
<accession>A0ABQ1G1I5</accession>
<protein>
    <submittedName>
        <fullName evidence="2">Uncharacterized protein</fullName>
    </submittedName>
</protein>
<proteinExistence type="predicted"/>
<feature type="signal peptide" evidence="1">
    <location>
        <begin position="1"/>
        <end position="17"/>
    </location>
</feature>
<dbReference type="Proteomes" id="UP000620046">
    <property type="component" value="Unassembled WGS sequence"/>
</dbReference>
<keyword evidence="1" id="KW-0732">Signal</keyword>
<keyword evidence="3" id="KW-1185">Reference proteome</keyword>
<dbReference type="PROSITE" id="PS51257">
    <property type="entry name" value="PROKAR_LIPOPROTEIN"/>
    <property type="match status" value="1"/>
</dbReference>
<reference evidence="3" key="1">
    <citation type="journal article" date="2019" name="Int. J. Syst. Evol. Microbiol.">
        <title>The Global Catalogue of Microorganisms (GCM) 10K type strain sequencing project: providing services to taxonomists for standard genome sequencing and annotation.</title>
        <authorList>
            <consortium name="The Broad Institute Genomics Platform"/>
            <consortium name="The Broad Institute Genome Sequencing Center for Infectious Disease"/>
            <person name="Wu L."/>
            <person name="Ma J."/>
        </authorList>
    </citation>
    <scope>NUCLEOTIDE SEQUENCE [LARGE SCALE GENOMIC DNA]</scope>
    <source>
        <strain evidence="3">CGMCC 1.15439</strain>
    </source>
</reference>